<protein>
    <recommendedName>
        <fullName evidence="13">Fucosyltransferase</fullName>
        <ecNumber evidence="13">2.4.1.-</ecNumber>
    </recommendedName>
</protein>
<dbReference type="WBParaSite" id="jg23133">
    <property type="protein sequence ID" value="jg23133"/>
    <property type="gene ID" value="jg23133"/>
</dbReference>
<evidence type="ECO:0000259" key="14">
    <source>
        <dbReference type="Pfam" id="PF00852"/>
    </source>
</evidence>
<keyword evidence="16" id="KW-1185">Reference proteome</keyword>
<keyword evidence="8" id="KW-0735">Signal-anchor</keyword>
<comment type="similarity">
    <text evidence="3">Belongs to the glycosyltransferase 31 family.</text>
</comment>
<evidence type="ECO:0000256" key="13">
    <source>
        <dbReference type="RuleBase" id="RU003832"/>
    </source>
</evidence>
<evidence type="ECO:0000256" key="2">
    <source>
        <dbReference type="ARBA" id="ARBA00004922"/>
    </source>
</evidence>
<dbReference type="Pfam" id="PF00852">
    <property type="entry name" value="Glyco_transf_10"/>
    <property type="match status" value="1"/>
</dbReference>
<evidence type="ECO:0000256" key="9">
    <source>
        <dbReference type="ARBA" id="ARBA00022989"/>
    </source>
</evidence>
<dbReference type="InterPro" id="IPR002659">
    <property type="entry name" value="Glyco_trans_31"/>
</dbReference>
<dbReference type="AlphaFoldDB" id="A0A915DTX3"/>
<proteinExistence type="inferred from homology"/>
<dbReference type="GO" id="GO:0008417">
    <property type="term" value="F:fucosyltransferase activity"/>
    <property type="evidence" value="ECO:0007669"/>
    <property type="project" value="InterPro"/>
</dbReference>
<dbReference type="Proteomes" id="UP000887574">
    <property type="component" value="Unplaced"/>
</dbReference>
<keyword evidence="12" id="KW-0325">Glycoprotein</keyword>
<evidence type="ECO:0000256" key="1">
    <source>
        <dbReference type="ARBA" id="ARBA00004447"/>
    </source>
</evidence>
<evidence type="ECO:0000256" key="7">
    <source>
        <dbReference type="ARBA" id="ARBA00022692"/>
    </source>
</evidence>
<dbReference type="InterPro" id="IPR001503">
    <property type="entry name" value="Glyco_trans_10"/>
</dbReference>
<dbReference type="InterPro" id="IPR031481">
    <property type="entry name" value="Glyco_tran_10_N"/>
</dbReference>
<evidence type="ECO:0000259" key="15">
    <source>
        <dbReference type="Pfam" id="PF17039"/>
    </source>
</evidence>
<evidence type="ECO:0000256" key="6">
    <source>
        <dbReference type="ARBA" id="ARBA00022679"/>
    </source>
</evidence>
<dbReference type="InterPro" id="IPR038577">
    <property type="entry name" value="GT10-like_C_sf"/>
</dbReference>
<keyword evidence="6 13" id="KW-0808">Transferase</keyword>
<evidence type="ECO:0000256" key="10">
    <source>
        <dbReference type="ARBA" id="ARBA00023034"/>
    </source>
</evidence>
<accession>A0A915DTX3</accession>
<evidence type="ECO:0000256" key="11">
    <source>
        <dbReference type="ARBA" id="ARBA00023136"/>
    </source>
</evidence>
<feature type="domain" description="Fucosyltransferase C-terminal" evidence="14">
    <location>
        <begin position="429"/>
        <end position="577"/>
    </location>
</feature>
<dbReference type="Gene3D" id="3.90.550.50">
    <property type="match status" value="1"/>
</dbReference>
<comment type="pathway">
    <text evidence="2">Protein modification; protein glycosylation.</text>
</comment>
<evidence type="ECO:0000256" key="12">
    <source>
        <dbReference type="ARBA" id="ARBA00023180"/>
    </source>
</evidence>
<keyword evidence="5 13" id="KW-0328">Glycosyltransferase</keyword>
<dbReference type="GO" id="GO:0032580">
    <property type="term" value="C:Golgi cisterna membrane"/>
    <property type="evidence" value="ECO:0007669"/>
    <property type="project" value="UniProtKB-SubCell"/>
</dbReference>
<name>A0A915DTX3_9BILA</name>
<dbReference type="Pfam" id="PF01762">
    <property type="entry name" value="Galactosyl_T"/>
    <property type="match status" value="1"/>
</dbReference>
<keyword evidence="9" id="KW-1133">Transmembrane helix</keyword>
<evidence type="ECO:0000313" key="17">
    <source>
        <dbReference type="WBParaSite" id="jg23133"/>
    </source>
</evidence>
<dbReference type="PANTHER" id="PTHR48438:SF1">
    <property type="entry name" value="ALPHA-(1,3)-FUCOSYLTRANSFERASE C-RELATED"/>
    <property type="match status" value="1"/>
</dbReference>
<evidence type="ECO:0000256" key="5">
    <source>
        <dbReference type="ARBA" id="ARBA00022676"/>
    </source>
</evidence>
<keyword evidence="10 13" id="KW-0333">Golgi apparatus</keyword>
<dbReference type="Gene3D" id="3.40.50.11660">
    <property type="entry name" value="Glycosyl transferase family 10, C-terminal domain"/>
    <property type="match status" value="1"/>
</dbReference>
<dbReference type="InterPro" id="IPR055270">
    <property type="entry name" value="Glyco_tran_10_C"/>
</dbReference>
<keyword evidence="7 13" id="KW-0812">Transmembrane</keyword>
<dbReference type="PANTHER" id="PTHR48438">
    <property type="entry name" value="ALPHA-(1,3)-FUCOSYLTRANSFERASE C-RELATED"/>
    <property type="match status" value="1"/>
</dbReference>
<organism evidence="16 17">
    <name type="scientific">Ditylenchus dipsaci</name>
    <dbReference type="NCBI Taxonomy" id="166011"/>
    <lineage>
        <taxon>Eukaryota</taxon>
        <taxon>Metazoa</taxon>
        <taxon>Ecdysozoa</taxon>
        <taxon>Nematoda</taxon>
        <taxon>Chromadorea</taxon>
        <taxon>Rhabditida</taxon>
        <taxon>Tylenchina</taxon>
        <taxon>Tylenchomorpha</taxon>
        <taxon>Sphaerularioidea</taxon>
        <taxon>Anguinidae</taxon>
        <taxon>Anguininae</taxon>
        <taxon>Ditylenchus</taxon>
    </lineage>
</organism>
<evidence type="ECO:0000313" key="16">
    <source>
        <dbReference type="Proteomes" id="UP000887574"/>
    </source>
</evidence>
<evidence type="ECO:0000256" key="8">
    <source>
        <dbReference type="ARBA" id="ARBA00022968"/>
    </source>
</evidence>
<keyword evidence="11" id="KW-0472">Membrane</keyword>
<feature type="domain" description="Fucosyltransferase N-terminal" evidence="15">
    <location>
        <begin position="301"/>
        <end position="401"/>
    </location>
</feature>
<comment type="subcellular location">
    <subcellularLocation>
        <location evidence="1 13">Golgi apparatus</location>
        <location evidence="1 13">Golgi stack membrane</location>
        <topology evidence="1 13">Single-pass type II membrane protein</topology>
    </subcellularLocation>
</comment>
<evidence type="ECO:0000256" key="3">
    <source>
        <dbReference type="ARBA" id="ARBA00008661"/>
    </source>
</evidence>
<dbReference type="SUPFAM" id="SSF53756">
    <property type="entry name" value="UDP-Glycosyltransferase/glycogen phosphorylase"/>
    <property type="match status" value="1"/>
</dbReference>
<reference evidence="17" key="1">
    <citation type="submission" date="2022-11" db="UniProtKB">
        <authorList>
            <consortium name="WormBaseParasite"/>
        </authorList>
    </citation>
    <scope>IDENTIFICATION</scope>
</reference>
<comment type="similarity">
    <text evidence="4 13">Belongs to the glycosyltransferase 10 family.</text>
</comment>
<dbReference type="Pfam" id="PF17039">
    <property type="entry name" value="Glyco_tran_10_N"/>
    <property type="match status" value="1"/>
</dbReference>
<evidence type="ECO:0000256" key="4">
    <source>
        <dbReference type="ARBA" id="ARBA00008919"/>
    </source>
</evidence>
<dbReference type="EC" id="2.4.1.-" evidence="13"/>
<sequence length="603" mass="69613">MSSYAQFPLLEWKSSLVQFANLHLEYNLSMPLDLYLCEDVKYFVFVPTRPSAFKNRSAIRESWAKKPPAAFLVRFVVGQPNITTEGVDIYNKLHDEWQKYNDIIFYDAKDDYRMLHVKVYAVLTWQQLYCSNVQFVIRADADTIIDLDRLQYWMNNGLVPAGNTSLIFGALFVTGQLARDPNHRQYVSHDEYPGNTLPPYIWGFFYGFSNQAVKAVLHVSHTVKGFPLDDLLYTGVLAEKAGVKLVNVTKCLELTEKDESVQSNFHSNKISDPQKYAGILKSVMFDTISNFSGNFVQPLDPPVVLAWTKFFGDKLFESNLLKHFQPSECPYKCTFSDNTDLYANNASIFVFHIRDLDENRLPPANPKALNAFLLVESAIYSDEHYKRVPVDYFNLSVTYRTTRRKIGGRNMRYQKAQKQKESSPTICIQLSDQFQREKYVEELKKFMKITEFGKCNNKSCPGNECLEEKIDSHLFYLAFENSVCKQYVTEKFWNIKRLIVPVVLNRQVMHGLGIPDSAYIAVNDFAGPRELAARLSFLQANQKEYLEHFEWTKSYKKIAAEVNPLCKLCQFAVEKRKLSIPNIVEFWEKEGECKADYSAKLLG</sequence>